<dbReference type="EMBL" id="CM001439">
    <property type="protein sequence ID" value="EHR49735.1"/>
    <property type="molecule type" value="Genomic_DNA"/>
</dbReference>
<protein>
    <recommendedName>
        <fullName evidence="3">Tetracyclin repressor-like C-terminal domain-containing protein</fullName>
    </recommendedName>
</protein>
<keyword evidence="2" id="KW-1185">Reference proteome</keyword>
<gene>
    <name evidence="1" type="ORF">SacmaDRAFT_1459</name>
</gene>
<sequence length="166" mass="17802">MAWRDINAVTVAAAAGLEVGTFARHYLTVADCGFDAFDEAARECGAVCARSMPPGARDCGERFLRLTGAVLCWTVGRPGMARMLFVVPAQSGDSALLKRHSEFKQSLVALFDRPDPNSPAGRTHAEFLVGLCCQVIGRGLENGVEFTELRRSVLELAPFAVTASGR</sequence>
<dbReference type="HOGENOM" id="CLU_1685315_0_0_11"/>
<dbReference type="Proteomes" id="UP000004926">
    <property type="component" value="Chromosome"/>
</dbReference>
<proteinExistence type="predicted"/>
<accession>H5X1E4</accession>
<evidence type="ECO:0008006" key="3">
    <source>
        <dbReference type="Google" id="ProtNLM"/>
    </source>
</evidence>
<evidence type="ECO:0000313" key="2">
    <source>
        <dbReference type="Proteomes" id="UP000004926"/>
    </source>
</evidence>
<reference evidence="1 2" key="1">
    <citation type="journal article" date="2012" name="Stand. Genomic Sci.">
        <title>Genome sequence of the ocean sediment bacterium Saccharomonospora marina type strain (XMU15(T)).</title>
        <authorList>
            <person name="Klenk H.P."/>
            <person name="Lu M."/>
            <person name="Lucas S."/>
            <person name="Lapidus A."/>
            <person name="Copeland A."/>
            <person name="Pitluck S."/>
            <person name="Goodwin L.A."/>
            <person name="Han C."/>
            <person name="Tapia R."/>
            <person name="Brambilla E.M."/>
            <person name="Potter G."/>
            <person name="Land M."/>
            <person name="Ivanova N."/>
            <person name="Rohde M."/>
            <person name="Goker M."/>
            <person name="Detter J.C."/>
            <person name="Li W.J."/>
            <person name="Kyrpides N.C."/>
            <person name="Woyke T."/>
        </authorList>
    </citation>
    <scope>NUCLEOTIDE SEQUENCE [LARGE SCALE GENOMIC DNA]</scope>
    <source>
        <strain evidence="1 2">XMU15</strain>
    </source>
</reference>
<evidence type="ECO:0000313" key="1">
    <source>
        <dbReference type="EMBL" id="EHR49735.1"/>
    </source>
</evidence>
<dbReference type="STRING" id="882083.SacmaDRAFT_1459"/>
<name>H5X1E4_9PSEU</name>
<organism evidence="1 2">
    <name type="scientific">Saccharomonospora marina XMU15</name>
    <dbReference type="NCBI Taxonomy" id="882083"/>
    <lineage>
        <taxon>Bacteria</taxon>
        <taxon>Bacillati</taxon>
        <taxon>Actinomycetota</taxon>
        <taxon>Actinomycetes</taxon>
        <taxon>Pseudonocardiales</taxon>
        <taxon>Pseudonocardiaceae</taxon>
        <taxon>Saccharomonospora</taxon>
    </lineage>
</organism>
<dbReference type="Gene3D" id="1.10.357.10">
    <property type="entry name" value="Tetracycline Repressor, domain 2"/>
    <property type="match status" value="1"/>
</dbReference>
<dbReference type="AlphaFoldDB" id="H5X1E4"/>